<dbReference type="Gene3D" id="3.40.109.10">
    <property type="entry name" value="NADH Oxidase"/>
    <property type="match status" value="1"/>
</dbReference>
<comment type="caution">
    <text evidence="4">The sequence shown here is derived from an EMBL/GenBank/DDBJ whole genome shotgun (WGS) entry which is preliminary data.</text>
</comment>
<feature type="domain" description="Nitroreductase" evidence="3">
    <location>
        <begin position="78"/>
        <end position="165"/>
    </location>
</feature>
<keyword evidence="2" id="KW-0560">Oxidoreductase</keyword>
<dbReference type="PANTHER" id="PTHR43673">
    <property type="entry name" value="NAD(P)H NITROREDUCTASE YDGI-RELATED"/>
    <property type="match status" value="1"/>
</dbReference>
<organism evidence="4 5">
    <name type="scientific">Bacteroides ovatus (strain ATCC 8483 / DSM 1896 / JCM 5824 / BCRC 10623 / CCUG 4943 / NCTC 11153)</name>
    <dbReference type="NCBI Taxonomy" id="411476"/>
    <lineage>
        <taxon>Bacteria</taxon>
        <taxon>Pseudomonadati</taxon>
        <taxon>Bacteroidota</taxon>
        <taxon>Bacteroidia</taxon>
        <taxon>Bacteroidales</taxon>
        <taxon>Bacteroidaceae</taxon>
        <taxon>Bacteroides</taxon>
    </lineage>
</organism>
<dbReference type="Pfam" id="PF00881">
    <property type="entry name" value="Nitroreductase"/>
    <property type="match status" value="2"/>
</dbReference>
<comment type="similarity">
    <text evidence="1">Belongs to the nitroreductase family.</text>
</comment>
<dbReference type="Proteomes" id="UP000005475">
    <property type="component" value="Unassembled WGS sequence"/>
</dbReference>
<evidence type="ECO:0000313" key="5">
    <source>
        <dbReference type="Proteomes" id="UP000005475"/>
    </source>
</evidence>
<reference evidence="4 5" key="1">
    <citation type="submission" date="2007-03" db="EMBL/GenBank/DDBJ databases">
        <authorList>
            <person name="Fulton L."/>
            <person name="Clifton S."/>
            <person name="Fulton B."/>
            <person name="Xu J."/>
            <person name="Minx P."/>
            <person name="Pepin K.H."/>
            <person name="Johnson M."/>
            <person name="Thiruvilangam P."/>
            <person name="Bhonagiri V."/>
            <person name="Nash W.E."/>
            <person name="Mardis E.R."/>
            <person name="Wilson R.K."/>
        </authorList>
    </citation>
    <scope>NUCLEOTIDE SEQUENCE [LARGE SCALE GENOMIC DNA]</scope>
    <source>
        <strain evidence="5">ATCC 8483 / DSM 1896 / JCM 5824 / BCRC 10623 / CCUG 4943 / NCTC 11153</strain>
    </source>
</reference>
<reference evidence="5" key="2">
    <citation type="submission" date="2007-04" db="EMBL/GenBank/DDBJ databases">
        <title>Draft genome sequence of Bacteroides ovatus (ATCC 8483).</title>
        <authorList>
            <person name="Sudarsanam P."/>
            <person name="Ley R."/>
            <person name="Guruge J."/>
            <person name="Turnbaugh P.J."/>
            <person name="Mahowald M."/>
            <person name="Liep D."/>
            <person name="Gordon J."/>
        </authorList>
    </citation>
    <scope>NUCLEOTIDE SEQUENCE [LARGE SCALE GENOMIC DNA]</scope>
    <source>
        <strain evidence="5">ATCC 8483 / DSM 1896 / JCM 5824 / BCRC 10623 / CCUG 4943 / NCTC 11153</strain>
    </source>
</reference>
<evidence type="ECO:0000256" key="1">
    <source>
        <dbReference type="ARBA" id="ARBA00007118"/>
    </source>
</evidence>
<evidence type="ECO:0000259" key="3">
    <source>
        <dbReference type="Pfam" id="PF00881"/>
    </source>
</evidence>
<proteinExistence type="inferred from homology"/>
<sequence length="187" mass="20553">MTGGLEMAYTDFLQLVQARQSDRSYDKERPVEPEKLERVLEAARLAPSACNAQPWRFVVITDKELAQKAGKAAAGLGMNKFAKDAPVHILVVEESANITSLLGGKVKGKHFPLIDIGIAAAHISLAAEAEGLGSCILGWFDEKELKQLAGIPASKRLLLDIVIGYPAKEKRKKIRKPKEKVISYNRY</sequence>
<evidence type="ECO:0000256" key="2">
    <source>
        <dbReference type="ARBA" id="ARBA00023002"/>
    </source>
</evidence>
<accession>A0AAN3D9S4</accession>
<name>A0AAN3D9S4_BACO1</name>
<evidence type="ECO:0000313" key="4">
    <source>
        <dbReference type="EMBL" id="EDO13714.1"/>
    </source>
</evidence>
<gene>
    <name evidence="4" type="ORF">BACOVA_00607</name>
</gene>
<dbReference type="InterPro" id="IPR000415">
    <property type="entry name" value="Nitroreductase-like"/>
</dbReference>
<dbReference type="InterPro" id="IPR029479">
    <property type="entry name" value="Nitroreductase"/>
</dbReference>
<dbReference type="AlphaFoldDB" id="A0AAN3D9S4"/>
<protein>
    <submittedName>
        <fullName evidence="4">Nitroreductase family protein</fullName>
    </submittedName>
</protein>
<dbReference type="SUPFAM" id="SSF55469">
    <property type="entry name" value="FMN-dependent nitroreductase-like"/>
    <property type="match status" value="1"/>
</dbReference>
<dbReference type="GO" id="GO:0016491">
    <property type="term" value="F:oxidoreductase activity"/>
    <property type="evidence" value="ECO:0007669"/>
    <property type="project" value="UniProtKB-KW"/>
</dbReference>
<feature type="domain" description="Nitroreductase" evidence="3">
    <location>
        <begin position="17"/>
        <end position="75"/>
    </location>
</feature>
<dbReference type="PANTHER" id="PTHR43673:SF10">
    <property type="entry name" value="NADH DEHYDROGENASE_NAD(P)H NITROREDUCTASE XCC3605-RELATED"/>
    <property type="match status" value="1"/>
</dbReference>
<dbReference type="EMBL" id="AAXF02000035">
    <property type="protein sequence ID" value="EDO13714.1"/>
    <property type="molecule type" value="Genomic_DNA"/>
</dbReference>